<comment type="caution">
    <text evidence="1">The sequence shown here is derived from an EMBL/GenBank/DDBJ whole genome shotgun (WGS) entry which is preliminary data.</text>
</comment>
<protein>
    <submittedName>
        <fullName evidence="1">Uncharacterized protein</fullName>
    </submittedName>
</protein>
<sequence length="90" mass="10419">ALRRTQIKIRFKTEIIDISQNSRDEKYTQPAHTVAFKSFLETRWHGDMVSPSASEGFRFETRFYQKSALYGRLARAKSDIEGQMPSGWCG</sequence>
<accession>A0A4Y2RB19</accession>
<evidence type="ECO:0000313" key="2">
    <source>
        <dbReference type="Proteomes" id="UP000499080"/>
    </source>
</evidence>
<proteinExistence type="predicted"/>
<keyword evidence="2" id="KW-1185">Reference proteome</keyword>
<organism evidence="1 2">
    <name type="scientific">Araneus ventricosus</name>
    <name type="common">Orbweaver spider</name>
    <name type="synonym">Epeira ventricosa</name>
    <dbReference type="NCBI Taxonomy" id="182803"/>
    <lineage>
        <taxon>Eukaryota</taxon>
        <taxon>Metazoa</taxon>
        <taxon>Ecdysozoa</taxon>
        <taxon>Arthropoda</taxon>
        <taxon>Chelicerata</taxon>
        <taxon>Arachnida</taxon>
        <taxon>Araneae</taxon>
        <taxon>Araneomorphae</taxon>
        <taxon>Entelegynae</taxon>
        <taxon>Araneoidea</taxon>
        <taxon>Araneidae</taxon>
        <taxon>Araneus</taxon>
    </lineage>
</organism>
<gene>
    <name evidence="1" type="ORF">AVEN_160052_1</name>
</gene>
<dbReference type="EMBL" id="BGPR01143620">
    <property type="protein sequence ID" value="GBN72610.1"/>
    <property type="molecule type" value="Genomic_DNA"/>
</dbReference>
<evidence type="ECO:0000313" key="1">
    <source>
        <dbReference type="EMBL" id="GBN72610.1"/>
    </source>
</evidence>
<dbReference type="AlphaFoldDB" id="A0A4Y2RB19"/>
<name>A0A4Y2RB19_ARAVE</name>
<dbReference type="Proteomes" id="UP000499080">
    <property type="component" value="Unassembled WGS sequence"/>
</dbReference>
<reference evidence="1 2" key="1">
    <citation type="journal article" date="2019" name="Sci. Rep.">
        <title>Orb-weaving spider Araneus ventricosus genome elucidates the spidroin gene catalogue.</title>
        <authorList>
            <person name="Kono N."/>
            <person name="Nakamura H."/>
            <person name="Ohtoshi R."/>
            <person name="Moran D.A.P."/>
            <person name="Shinohara A."/>
            <person name="Yoshida Y."/>
            <person name="Fujiwara M."/>
            <person name="Mori M."/>
            <person name="Tomita M."/>
            <person name="Arakawa K."/>
        </authorList>
    </citation>
    <scope>NUCLEOTIDE SEQUENCE [LARGE SCALE GENOMIC DNA]</scope>
</reference>
<feature type="non-terminal residue" evidence="1">
    <location>
        <position position="1"/>
    </location>
</feature>